<gene>
    <name evidence="2" type="ORF">ACRE_060570</name>
</gene>
<feature type="region of interest" description="Disordered" evidence="1">
    <location>
        <begin position="1"/>
        <end position="22"/>
    </location>
</feature>
<proteinExistence type="predicted"/>
<dbReference type="AlphaFoldDB" id="A0A086T1G0"/>
<evidence type="ECO:0000313" key="3">
    <source>
        <dbReference type="Proteomes" id="UP000029964"/>
    </source>
</evidence>
<dbReference type="HOGENOM" id="CLU_2922064_0_0_1"/>
<protein>
    <submittedName>
        <fullName evidence="2">Uncharacterized protein</fullName>
    </submittedName>
</protein>
<accession>A0A086T1G0</accession>
<keyword evidence="3" id="KW-1185">Reference proteome</keyword>
<reference evidence="3" key="1">
    <citation type="journal article" date="2014" name="Genome Announc.">
        <title>Genome sequence and annotation of Acremonium chrysogenum, producer of the beta-lactam antibiotic cephalosporin C.</title>
        <authorList>
            <person name="Terfehr D."/>
            <person name="Dahlmann T.A."/>
            <person name="Specht T."/>
            <person name="Zadra I."/>
            <person name="Kuernsteiner H."/>
            <person name="Kueck U."/>
        </authorList>
    </citation>
    <scope>NUCLEOTIDE SEQUENCE [LARGE SCALE GENOMIC DNA]</scope>
    <source>
        <strain evidence="3">ATCC 11550 / CBS 779.69 / DSM 880 / IAM 14645 / JCM 23072 / IMI 49137</strain>
    </source>
</reference>
<organism evidence="2 3">
    <name type="scientific">Hapsidospora chrysogenum (strain ATCC 11550 / CBS 779.69 / DSM 880 / IAM 14645 / JCM 23072 / IMI 49137)</name>
    <name type="common">Acremonium chrysogenum</name>
    <dbReference type="NCBI Taxonomy" id="857340"/>
    <lineage>
        <taxon>Eukaryota</taxon>
        <taxon>Fungi</taxon>
        <taxon>Dikarya</taxon>
        <taxon>Ascomycota</taxon>
        <taxon>Pezizomycotina</taxon>
        <taxon>Sordariomycetes</taxon>
        <taxon>Hypocreomycetidae</taxon>
        <taxon>Hypocreales</taxon>
        <taxon>Bionectriaceae</taxon>
        <taxon>Hapsidospora</taxon>
    </lineage>
</organism>
<evidence type="ECO:0000256" key="1">
    <source>
        <dbReference type="SAM" id="MobiDB-lite"/>
    </source>
</evidence>
<dbReference type="Proteomes" id="UP000029964">
    <property type="component" value="Unassembled WGS sequence"/>
</dbReference>
<dbReference type="EMBL" id="JPKY01000075">
    <property type="protein sequence ID" value="KFH43192.1"/>
    <property type="molecule type" value="Genomic_DNA"/>
</dbReference>
<sequence>MAAVYGAPRKSRHGPKSLDRNLTLEAAEEGPSGLKRLMGWSFAAAIAHSRPIMSATLTLGY</sequence>
<name>A0A086T1G0_HAPC1</name>
<evidence type="ECO:0000313" key="2">
    <source>
        <dbReference type="EMBL" id="KFH43192.1"/>
    </source>
</evidence>
<comment type="caution">
    <text evidence="2">The sequence shown here is derived from an EMBL/GenBank/DDBJ whole genome shotgun (WGS) entry which is preliminary data.</text>
</comment>